<evidence type="ECO:0008006" key="4">
    <source>
        <dbReference type="Google" id="ProtNLM"/>
    </source>
</evidence>
<keyword evidence="1" id="KW-0732">Signal</keyword>
<reference evidence="2" key="1">
    <citation type="journal article" date="2021" name="Nat. Commun.">
        <title>Genetic determinants of endophytism in the Arabidopsis root mycobiome.</title>
        <authorList>
            <person name="Mesny F."/>
            <person name="Miyauchi S."/>
            <person name="Thiergart T."/>
            <person name="Pickel B."/>
            <person name="Atanasova L."/>
            <person name="Karlsson M."/>
            <person name="Huettel B."/>
            <person name="Barry K.W."/>
            <person name="Haridas S."/>
            <person name="Chen C."/>
            <person name="Bauer D."/>
            <person name="Andreopoulos W."/>
            <person name="Pangilinan J."/>
            <person name="LaButti K."/>
            <person name="Riley R."/>
            <person name="Lipzen A."/>
            <person name="Clum A."/>
            <person name="Drula E."/>
            <person name="Henrissat B."/>
            <person name="Kohler A."/>
            <person name="Grigoriev I.V."/>
            <person name="Martin F.M."/>
            <person name="Hacquard S."/>
        </authorList>
    </citation>
    <scope>NUCLEOTIDE SEQUENCE</scope>
    <source>
        <strain evidence="2">MPI-SDFR-AT-0073</strain>
    </source>
</reference>
<proteinExistence type="predicted"/>
<evidence type="ECO:0000313" key="3">
    <source>
        <dbReference type="Proteomes" id="UP000758603"/>
    </source>
</evidence>
<name>A0A9P8UI46_9PEZI</name>
<organism evidence="2 3">
    <name type="scientific">Truncatella angustata</name>
    <dbReference type="NCBI Taxonomy" id="152316"/>
    <lineage>
        <taxon>Eukaryota</taxon>
        <taxon>Fungi</taxon>
        <taxon>Dikarya</taxon>
        <taxon>Ascomycota</taxon>
        <taxon>Pezizomycotina</taxon>
        <taxon>Sordariomycetes</taxon>
        <taxon>Xylariomycetidae</taxon>
        <taxon>Amphisphaeriales</taxon>
        <taxon>Sporocadaceae</taxon>
        <taxon>Truncatella</taxon>
    </lineage>
</organism>
<keyword evidence="3" id="KW-1185">Reference proteome</keyword>
<evidence type="ECO:0000256" key="1">
    <source>
        <dbReference type="SAM" id="SignalP"/>
    </source>
</evidence>
<protein>
    <recommendedName>
        <fullName evidence="4">Secreted protein</fullName>
    </recommendedName>
</protein>
<feature type="chain" id="PRO_5040317300" description="Secreted protein" evidence="1">
    <location>
        <begin position="20"/>
        <end position="130"/>
    </location>
</feature>
<feature type="signal peptide" evidence="1">
    <location>
        <begin position="1"/>
        <end position="19"/>
    </location>
</feature>
<dbReference type="Proteomes" id="UP000758603">
    <property type="component" value="Unassembled WGS sequence"/>
</dbReference>
<comment type="caution">
    <text evidence="2">The sequence shown here is derived from an EMBL/GenBank/DDBJ whole genome shotgun (WGS) entry which is preliminary data.</text>
</comment>
<dbReference type="AlphaFoldDB" id="A0A9P8UI46"/>
<sequence>MKRCLFLLIISGTLRYNSAKTVFKAGNLPLTDYSPENRLSITTSTTCTSEPSAGAWSAAPHVLTASAPATTFATSFTGVFAAPSRTWSSRPASSAPPVTFVVARRVFTPDAAKWNSTSAWPSSESGAPHN</sequence>
<evidence type="ECO:0000313" key="2">
    <source>
        <dbReference type="EMBL" id="KAH6652551.1"/>
    </source>
</evidence>
<dbReference type="EMBL" id="JAGPXC010000005">
    <property type="protein sequence ID" value="KAH6652551.1"/>
    <property type="molecule type" value="Genomic_DNA"/>
</dbReference>
<dbReference type="RefSeq" id="XP_045956828.1">
    <property type="nucleotide sequence ID" value="XM_046102932.1"/>
</dbReference>
<accession>A0A9P8UI46</accession>
<dbReference type="GeneID" id="70131824"/>
<gene>
    <name evidence="2" type="ORF">BKA67DRAFT_566870</name>
</gene>